<protein>
    <submittedName>
        <fullName evidence="2">Domain of uncharacterized function (DUF3846)</fullName>
    </submittedName>
</protein>
<reference evidence="2 3" key="1">
    <citation type="submission" date="2015-09" db="EMBL/GenBank/DDBJ databases">
        <authorList>
            <consortium name="Pathogen Informatics"/>
        </authorList>
    </citation>
    <scope>NUCLEOTIDE SEQUENCE [LARGE SCALE GENOMIC DNA]</scope>
    <source>
        <strain evidence="2 3">2789STDY5608854</strain>
    </source>
</reference>
<organism evidence="2 3">
    <name type="scientific">Flavonifractor plautii</name>
    <name type="common">Fusobacterium plautii</name>
    <dbReference type="NCBI Taxonomy" id="292800"/>
    <lineage>
        <taxon>Bacteria</taxon>
        <taxon>Bacillati</taxon>
        <taxon>Bacillota</taxon>
        <taxon>Clostridia</taxon>
        <taxon>Eubacteriales</taxon>
        <taxon>Oscillospiraceae</taxon>
        <taxon>Flavonifractor</taxon>
    </lineage>
</organism>
<dbReference type="EMBL" id="CYZT01000005">
    <property type="protein sequence ID" value="CUN61590.1"/>
    <property type="molecule type" value="Genomic_DNA"/>
</dbReference>
<feature type="domain" description="DUF3846" evidence="1">
    <location>
        <begin position="14"/>
        <end position="108"/>
    </location>
</feature>
<sequence length="143" mass="15863">MMRKGKKMNSNREIKVMIFEPGKEPYTAVLEDSLEHHQTLVGGEIECISLPHETVLCCNAAGKWLGLPVNRQLGNDTLHGTFFLYGDTPEGHGVSLTEEQIACFRDYFTGPRPSAVTFEVRSAKDAEEFLRLMFGGRKGGGSK</sequence>
<proteinExistence type="predicted"/>
<dbReference type="AlphaFoldDB" id="A0A174WD34"/>
<dbReference type="Proteomes" id="UP000095746">
    <property type="component" value="Unassembled WGS sequence"/>
</dbReference>
<evidence type="ECO:0000313" key="2">
    <source>
        <dbReference type="EMBL" id="CUN61590.1"/>
    </source>
</evidence>
<evidence type="ECO:0000259" key="1">
    <source>
        <dbReference type="Pfam" id="PF12957"/>
    </source>
</evidence>
<evidence type="ECO:0000313" key="3">
    <source>
        <dbReference type="Proteomes" id="UP000095746"/>
    </source>
</evidence>
<dbReference type="Pfam" id="PF12957">
    <property type="entry name" value="DUF3846"/>
    <property type="match status" value="1"/>
</dbReference>
<accession>A0A174WD34</accession>
<gene>
    <name evidence="2" type="ORF">ERS852411_00196</name>
</gene>
<name>A0A174WD34_FLAPL</name>
<dbReference type="InterPro" id="IPR024559">
    <property type="entry name" value="DUF3846"/>
</dbReference>